<feature type="region of interest" description="Disordered" evidence="2">
    <location>
        <begin position="347"/>
        <end position="375"/>
    </location>
</feature>
<dbReference type="OMA" id="YWFSSVR"/>
<dbReference type="SUPFAM" id="SSF56112">
    <property type="entry name" value="Protein kinase-like (PK-like)"/>
    <property type="match status" value="1"/>
</dbReference>
<keyword evidence="1" id="KW-0067">ATP-binding</keyword>
<dbReference type="Gene3D" id="1.10.510.10">
    <property type="entry name" value="Transferase(Phosphotransferase) domain 1"/>
    <property type="match status" value="1"/>
</dbReference>
<dbReference type="InterPro" id="IPR011009">
    <property type="entry name" value="Kinase-like_dom_sf"/>
</dbReference>
<evidence type="ECO:0000256" key="1">
    <source>
        <dbReference type="PROSITE-ProRule" id="PRU10141"/>
    </source>
</evidence>
<name>A0A2H3JRA2_WOLCO</name>
<dbReference type="PROSITE" id="PS00107">
    <property type="entry name" value="PROTEIN_KINASE_ATP"/>
    <property type="match status" value="1"/>
</dbReference>
<dbReference type="InterPro" id="IPR017441">
    <property type="entry name" value="Protein_kinase_ATP_BS"/>
</dbReference>
<dbReference type="PROSITE" id="PS50011">
    <property type="entry name" value="PROTEIN_KINASE_DOM"/>
    <property type="match status" value="1"/>
</dbReference>
<dbReference type="Proteomes" id="UP000218811">
    <property type="component" value="Unassembled WGS sequence"/>
</dbReference>
<gene>
    <name evidence="4" type="ORF">WOLCODRAFT_131333</name>
</gene>
<evidence type="ECO:0000259" key="3">
    <source>
        <dbReference type="PROSITE" id="PS50011"/>
    </source>
</evidence>
<keyword evidence="4" id="KW-0808">Transferase</keyword>
<dbReference type="GO" id="GO:0005524">
    <property type="term" value="F:ATP binding"/>
    <property type="evidence" value="ECO:0007669"/>
    <property type="project" value="UniProtKB-UniRule"/>
</dbReference>
<evidence type="ECO:0000313" key="4">
    <source>
        <dbReference type="EMBL" id="PCH40288.1"/>
    </source>
</evidence>
<dbReference type="InterPro" id="IPR000719">
    <property type="entry name" value="Prot_kinase_dom"/>
</dbReference>
<organism evidence="4 5">
    <name type="scientific">Wolfiporia cocos (strain MD-104)</name>
    <name type="common">Brown rot fungus</name>
    <dbReference type="NCBI Taxonomy" id="742152"/>
    <lineage>
        <taxon>Eukaryota</taxon>
        <taxon>Fungi</taxon>
        <taxon>Dikarya</taxon>
        <taxon>Basidiomycota</taxon>
        <taxon>Agaricomycotina</taxon>
        <taxon>Agaricomycetes</taxon>
        <taxon>Polyporales</taxon>
        <taxon>Phaeolaceae</taxon>
        <taxon>Wolfiporia</taxon>
    </lineage>
</organism>
<reference evidence="4 5" key="1">
    <citation type="journal article" date="2012" name="Science">
        <title>The Paleozoic origin of enzymatic lignin decomposition reconstructed from 31 fungal genomes.</title>
        <authorList>
            <person name="Floudas D."/>
            <person name="Binder M."/>
            <person name="Riley R."/>
            <person name="Barry K."/>
            <person name="Blanchette R.A."/>
            <person name="Henrissat B."/>
            <person name="Martinez A.T."/>
            <person name="Otillar R."/>
            <person name="Spatafora J.W."/>
            <person name="Yadav J.S."/>
            <person name="Aerts A."/>
            <person name="Benoit I."/>
            <person name="Boyd A."/>
            <person name="Carlson A."/>
            <person name="Copeland A."/>
            <person name="Coutinho P.M."/>
            <person name="de Vries R.P."/>
            <person name="Ferreira P."/>
            <person name="Findley K."/>
            <person name="Foster B."/>
            <person name="Gaskell J."/>
            <person name="Glotzer D."/>
            <person name="Gorecki P."/>
            <person name="Heitman J."/>
            <person name="Hesse C."/>
            <person name="Hori C."/>
            <person name="Igarashi K."/>
            <person name="Jurgens J.A."/>
            <person name="Kallen N."/>
            <person name="Kersten P."/>
            <person name="Kohler A."/>
            <person name="Kuees U."/>
            <person name="Kumar T.K.A."/>
            <person name="Kuo A."/>
            <person name="LaButti K."/>
            <person name="Larrondo L.F."/>
            <person name="Lindquist E."/>
            <person name="Ling A."/>
            <person name="Lombard V."/>
            <person name="Lucas S."/>
            <person name="Lundell T."/>
            <person name="Martin R."/>
            <person name="McLaughlin D.J."/>
            <person name="Morgenstern I."/>
            <person name="Morin E."/>
            <person name="Murat C."/>
            <person name="Nagy L.G."/>
            <person name="Nolan M."/>
            <person name="Ohm R.A."/>
            <person name="Patyshakuliyeva A."/>
            <person name="Rokas A."/>
            <person name="Ruiz-Duenas F.J."/>
            <person name="Sabat G."/>
            <person name="Salamov A."/>
            <person name="Samejima M."/>
            <person name="Schmutz J."/>
            <person name="Slot J.C."/>
            <person name="St John F."/>
            <person name="Stenlid J."/>
            <person name="Sun H."/>
            <person name="Sun S."/>
            <person name="Syed K."/>
            <person name="Tsang A."/>
            <person name="Wiebenga A."/>
            <person name="Young D."/>
            <person name="Pisabarro A."/>
            <person name="Eastwood D.C."/>
            <person name="Martin F."/>
            <person name="Cullen D."/>
            <person name="Grigoriev I.V."/>
            <person name="Hibbett D.S."/>
        </authorList>
    </citation>
    <scope>NUCLEOTIDE SEQUENCE [LARGE SCALE GENOMIC DNA]</scope>
    <source>
        <strain evidence="4 5">MD-104</strain>
    </source>
</reference>
<dbReference type="GO" id="GO:0004672">
    <property type="term" value="F:protein kinase activity"/>
    <property type="evidence" value="ECO:0007669"/>
    <property type="project" value="InterPro"/>
</dbReference>
<dbReference type="SMART" id="SM00220">
    <property type="entry name" value="S_TKc"/>
    <property type="match status" value="1"/>
</dbReference>
<dbReference type="AlphaFoldDB" id="A0A2H3JRA2"/>
<evidence type="ECO:0000256" key="2">
    <source>
        <dbReference type="SAM" id="MobiDB-lite"/>
    </source>
</evidence>
<proteinExistence type="predicted"/>
<keyword evidence="1" id="KW-0547">Nucleotide-binding</keyword>
<sequence>MTKSGATIPPRIGNWWLCEQLGSGYSGYIFRAKNIHFGKEVALKVQRIDHECPTNRYERFFYPALQGGKGMPTLWDSGYDGEYDWLAIDLLGPNLDSLFKESKKNVMDLRSVCCIAIQVINRLQFMHSRGVLHRDIQLGNCVIGRGTDAQTIYMIDFGFSKFYIDRNTGRHIPDTKVKRDFVGNYWFSSVRVHCREMIPSRRDDLEAVALMLIHLLTPGGLPWVRNGVPKTEAAHDRIKRAKLKARPEDLCRGLPPQFEQFLKYCRRLKFAEGPDYARWIHEFEDLAVECGYPASSAFVWPPPDPKPTVKLLRPTKRASPVDSQEVEGILHALARLKLDDRPILGQRTNIGSGAKRESSGSEKNNPIIISSDDENSNATHSVAINRHLKAAMLLKVARKVSGARDNKALAGAVREFIQVLRETHSRTLTREGFSVLDSLNERLADSAVRVQPLRTRQNEAAQAPARDKRLMKDRIWNLRCDVNTAQSNKALGQMVVELGVHINQSSGRTLTKDAYAFLEGLAAKLQATS</sequence>
<feature type="binding site" evidence="1">
    <location>
        <position position="44"/>
    </location>
    <ligand>
        <name>ATP</name>
        <dbReference type="ChEBI" id="CHEBI:30616"/>
    </ligand>
</feature>
<keyword evidence="5" id="KW-1185">Reference proteome</keyword>
<protein>
    <submittedName>
        <fullName evidence="4">CK1/CK1 protein kinase</fullName>
    </submittedName>
</protein>
<dbReference type="Pfam" id="PF00069">
    <property type="entry name" value="Pkinase"/>
    <property type="match status" value="1"/>
</dbReference>
<dbReference type="OrthoDB" id="5979581at2759"/>
<dbReference type="EMBL" id="KB468053">
    <property type="protein sequence ID" value="PCH40288.1"/>
    <property type="molecule type" value="Genomic_DNA"/>
</dbReference>
<accession>A0A2H3JRA2</accession>
<feature type="domain" description="Protein kinase" evidence="3">
    <location>
        <begin position="15"/>
        <end position="284"/>
    </location>
</feature>
<keyword evidence="4" id="KW-0418">Kinase</keyword>
<dbReference type="CDD" id="cd14016">
    <property type="entry name" value="STKc_CK1"/>
    <property type="match status" value="1"/>
</dbReference>
<dbReference type="PANTHER" id="PTHR11909">
    <property type="entry name" value="CASEIN KINASE-RELATED"/>
    <property type="match status" value="1"/>
</dbReference>
<dbReference type="InterPro" id="IPR050235">
    <property type="entry name" value="CK1_Ser-Thr_kinase"/>
</dbReference>
<evidence type="ECO:0000313" key="5">
    <source>
        <dbReference type="Proteomes" id="UP000218811"/>
    </source>
</evidence>
<dbReference type="STRING" id="742152.A0A2H3JRA2"/>